<dbReference type="EnsemblMetazoa" id="XM_022798584">
    <property type="protein sequence ID" value="XP_022654319"/>
    <property type="gene ID" value="LOC111247545"/>
</dbReference>
<dbReference type="PANTHER" id="PTHR33936">
    <property type="entry name" value="PROTEIN CBG17840"/>
    <property type="match status" value="1"/>
</dbReference>
<proteinExistence type="predicted"/>
<keyword evidence="1" id="KW-0862">Zinc</keyword>
<protein>
    <recommendedName>
        <fullName evidence="3">C2H2-type domain-containing protein</fullName>
    </recommendedName>
</protein>
<dbReference type="GeneID" id="111247545"/>
<feature type="compositionally biased region" description="Basic and acidic residues" evidence="2">
    <location>
        <begin position="822"/>
        <end position="844"/>
    </location>
</feature>
<dbReference type="PROSITE" id="PS50157">
    <property type="entry name" value="ZINC_FINGER_C2H2_2"/>
    <property type="match status" value="1"/>
</dbReference>
<feature type="domain" description="C2H2-type" evidence="3">
    <location>
        <begin position="208"/>
        <end position="236"/>
    </location>
</feature>
<dbReference type="InParanoid" id="A0A7M7JMD1"/>
<feature type="region of interest" description="Disordered" evidence="2">
    <location>
        <begin position="760"/>
        <end position="864"/>
    </location>
</feature>
<evidence type="ECO:0000256" key="1">
    <source>
        <dbReference type="PROSITE-ProRule" id="PRU00042"/>
    </source>
</evidence>
<keyword evidence="1" id="KW-0479">Metal-binding</keyword>
<dbReference type="GO" id="GO:0008270">
    <property type="term" value="F:zinc ion binding"/>
    <property type="evidence" value="ECO:0007669"/>
    <property type="project" value="UniProtKB-KW"/>
</dbReference>
<evidence type="ECO:0000313" key="5">
    <source>
        <dbReference type="Proteomes" id="UP000594260"/>
    </source>
</evidence>
<keyword evidence="1" id="KW-0863">Zinc-finger</keyword>
<dbReference type="RefSeq" id="XP_022654319.1">
    <property type="nucleotide sequence ID" value="XM_022798584.1"/>
</dbReference>
<evidence type="ECO:0000259" key="3">
    <source>
        <dbReference type="PROSITE" id="PS50157"/>
    </source>
</evidence>
<dbReference type="PROSITE" id="PS00028">
    <property type="entry name" value="ZINC_FINGER_C2H2_1"/>
    <property type="match status" value="1"/>
</dbReference>
<sequence>MRIPLTALQLIKRYTMFGSLNYGVGNINCELAGAGGNLPPPTVAVSTTASAGQNDSTGGVSSQIVGQALGEVMSEATTGSCYQQLSNSYGTPSLQFLQQHTLQQMYNNPQQVYNMVTPAGGLQLQMGTQVLVSNVQGQTQSHQVHHTQTQGQQLLGLAEQFLMDDATTAATNHFVGSNANEFGISLSLSKGNTSPTQDKIQKGSGTPHQCNLCRREFKKRSLLRKHVALMHEGYSPGQSTQTGPTQQRPVPVHSRLWCVEAECEFQSENCGKLALHLEESHGKRLEKMNVRLSSLREFFKWKNNLEETSRVKFILTSGSIVRTQPDSANFIFECHRSAALGAQHRLKQKHMGENKLDVMEKAVQEILPTNLSVPESQEEEIYLLDIIEENLKEFQDLDETSVRKGRNRTSGSAVILGVPCCAYIEIQVSLISGAVVATGCISHAGHDPEEKIFRPPDCVLGKLKGMIEAGHSKDELSAGLMTWTKHHLSDGSWKLLDSMSSTNSDLFLHIRALVRKIFEHVSVITRLTSEHYWVDFMETLAELFEVERRIGTIRKTMDAKLKDTGGAHEGRAKELAALETELCYFVLCYGTDRHQLRKFLKYGQDYAADCRLGDIRYRAQFSNVLETPIYDPSAALFKHNTELSATADRLQKFGDYSQKKKTTRASKNIYHRKLIGSDDDSEYNCWSDEELEDVIPRRWPQPTPSKPLSTLEEKRLEKNLKRKQVPVLNVDPILKEKILAMRVMAANAYDDNAKKDVQEKISAGVLRKRGRTKRESTSNAQNAKNKLHARKGKNTKIVGGKRLKAKQKYQKKRQNHCASNSNERDAQRGENKAGEEKDSKEPIESSKGCGKSSSIGYRRKKPKALTNAKVAISNEDNCEQTDEVTEDNMVPAPIVIREIKMDGPSGKKPRIVKILATEPGQSIDQATIVVEAPPQTPQPGHIEGSTAKEVAINADNAKRTPMVSLLRQDANLFTGGRSLLKPMPTISLLKPRERLFSSPNKTNSIQTKSSLTHALPNGDNFFERELLQNFDESALQIPQLHRIIDE</sequence>
<keyword evidence="5" id="KW-1185">Reference proteome</keyword>
<evidence type="ECO:0000313" key="4">
    <source>
        <dbReference type="EnsemblMetazoa" id="XP_022654319"/>
    </source>
</evidence>
<feature type="compositionally biased region" description="Low complexity" evidence="2">
    <location>
        <begin position="845"/>
        <end position="854"/>
    </location>
</feature>
<dbReference type="PANTHER" id="PTHR33936:SF24">
    <property type="entry name" value="C2H2-TYPE DOMAIN-CONTAINING PROTEIN"/>
    <property type="match status" value="1"/>
</dbReference>
<reference evidence="4" key="1">
    <citation type="submission" date="2021-01" db="UniProtKB">
        <authorList>
            <consortium name="EnsemblMetazoa"/>
        </authorList>
    </citation>
    <scope>IDENTIFICATION</scope>
</reference>
<dbReference type="OrthoDB" id="10018489at2759"/>
<dbReference type="InterPro" id="IPR052797">
    <property type="entry name" value="RegFact_GeneExpr_CellDeath"/>
</dbReference>
<feature type="compositionally biased region" description="Basic residues" evidence="2">
    <location>
        <begin position="785"/>
        <end position="815"/>
    </location>
</feature>
<dbReference type="InterPro" id="IPR013087">
    <property type="entry name" value="Znf_C2H2_type"/>
</dbReference>
<organism evidence="4 5">
    <name type="scientific">Varroa destructor</name>
    <name type="common">Honeybee mite</name>
    <dbReference type="NCBI Taxonomy" id="109461"/>
    <lineage>
        <taxon>Eukaryota</taxon>
        <taxon>Metazoa</taxon>
        <taxon>Ecdysozoa</taxon>
        <taxon>Arthropoda</taxon>
        <taxon>Chelicerata</taxon>
        <taxon>Arachnida</taxon>
        <taxon>Acari</taxon>
        <taxon>Parasitiformes</taxon>
        <taxon>Mesostigmata</taxon>
        <taxon>Gamasina</taxon>
        <taxon>Dermanyssoidea</taxon>
        <taxon>Varroidae</taxon>
        <taxon>Varroa</taxon>
    </lineage>
</organism>
<dbReference type="Proteomes" id="UP000594260">
    <property type="component" value="Unplaced"/>
</dbReference>
<name>A0A7M7JMD1_VARDE</name>
<accession>A0A7M7JMD1</accession>
<dbReference type="AlphaFoldDB" id="A0A7M7JMD1"/>
<dbReference type="KEGG" id="vde:111247545"/>
<evidence type="ECO:0000256" key="2">
    <source>
        <dbReference type="SAM" id="MobiDB-lite"/>
    </source>
</evidence>